<proteinExistence type="predicted"/>
<evidence type="ECO:0000313" key="2">
    <source>
        <dbReference type="Proteomes" id="UP001482620"/>
    </source>
</evidence>
<comment type="caution">
    <text evidence="1">The sequence shown here is derived from an EMBL/GenBank/DDBJ whole genome shotgun (WGS) entry which is preliminary data.</text>
</comment>
<organism evidence="1 2">
    <name type="scientific">Ilyodon furcidens</name>
    <name type="common">goldbreast splitfin</name>
    <dbReference type="NCBI Taxonomy" id="33524"/>
    <lineage>
        <taxon>Eukaryota</taxon>
        <taxon>Metazoa</taxon>
        <taxon>Chordata</taxon>
        <taxon>Craniata</taxon>
        <taxon>Vertebrata</taxon>
        <taxon>Euteleostomi</taxon>
        <taxon>Actinopterygii</taxon>
        <taxon>Neopterygii</taxon>
        <taxon>Teleostei</taxon>
        <taxon>Neoteleostei</taxon>
        <taxon>Acanthomorphata</taxon>
        <taxon>Ovalentaria</taxon>
        <taxon>Atherinomorphae</taxon>
        <taxon>Cyprinodontiformes</taxon>
        <taxon>Goodeidae</taxon>
        <taxon>Ilyodon</taxon>
    </lineage>
</organism>
<protein>
    <submittedName>
        <fullName evidence="1">Uncharacterized protein</fullName>
    </submittedName>
</protein>
<sequence>MGKDKKWPNSGDTKCLGQLVCMGISSHFVNPENFQTTCDMAAYDLISCDFKDLGICFFSHKTNVCKLVTLKVFSLCRASDTTTFFRNDLSWLMLLMEGASDCLLDMCPEDGLPHYFVAF</sequence>
<accession>A0ABV0TDB6</accession>
<reference evidence="1 2" key="1">
    <citation type="submission" date="2021-06" db="EMBL/GenBank/DDBJ databases">
        <authorList>
            <person name="Palmer J.M."/>
        </authorList>
    </citation>
    <scope>NUCLEOTIDE SEQUENCE [LARGE SCALE GENOMIC DNA]</scope>
    <source>
        <strain evidence="2">if_2019</strain>
        <tissue evidence="1">Muscle</tissue>
    </source>
</reference>
<dbReference type="EMBL" id="JAHRIQ010029117">
    <property type="protein sequence ID" value="MEQ2230898.1"/>
    <property type="molecule type" value="Genomic_DNA"/>
</dbReference>
<keyword evidence="2" id="KW-1185">Reference proteome</keyword>
<dbReference type="Proteomes" id="UP001482620">
    <property type="component" value="Unassembled WGS sequence"/>
</dbReference>
<name>A0ABV0TDB6_9TELE</name>
<gene>
    <name evidence="1" type="ORF">ILYODFUR_033931</name>
</gene>
<evidence type="ECO:0000313" key="1">
    <source>
        <dbReference type="EMBL" id="MEQ2230898.1"/>
    </source>
</evidence>